<dbReference type="PROSITE" id="PS00107">
    <property type="entry name" value="PROTEIN_KINASE_ATP"/>
    <property type="match status" value="1"/>
</dbReference>
<dbReference type="Gene3D" id="1.10.167.10">
    <property type="entry name" value="Regulator of G-protein Signalling 4, domain 2"/>
    <property type="match status" value="1"/>
</dbReference>
<keyword evidence="10" id="KW-1185">Reference proteome</keyword>
<dbReference type="Gene3D" id="1.10.510.10">
    <property type="entry name" value="Transferase(Phosphotransferase) domain 1"/>
    <property type="match status" value="2"/>
</dbReference>
<evidence type="ECO:0000313" key="10">
    <source>
        <dbReference type="Proteomes" id="UP000323011"/>
    </source>
</evidence>
<keyword evidence="3 6" id="KW-0547">Nucleotide-binding</keyword>
<dbReference type="CDD" id="cd05123">
    <property type="entry name" value="STKc_AGC"/>
    <property type="match status" value="1"/>
</dbReference>
<dbReference type="GO" id="GO:0005524">
    <property type="term" value="F:ATP binding"/>
    <property type="evidence" value="ECO:0007669"/>
    <property type="project" value="UniProtKB-UniRule"/>
</dbReference>
<evidence type="ECO:0000256" key="5">
    <source>
        <dbReference type="ARBA" id="ARBA00022840"/>
    </source>
</evidence>
<keyword evidence="5 6" id="KW-0067">ATP-binding</keyword>
<gene>
    <name evidence="9" type="ORF">FNF29_07296</name>
</gene>
<evidence type="ECO:0000259" key="7">
    <source>
        <dbReference type="PROSITE" id="PS50011"/>
    </source>
</evidence>
<dbReference type="Gene3D" id="3.30.200.20">
    <property type="entry name" value="Phosphorylase Kinase, domain 1"/>
    <property type="match status" value="1"/>
</dbReference>
<dbReference type="InterPro" id="IPR011009">
    <property type="entry name" value="Kinase-like_dom_sf"/>
</dbReference>
<sequence>METLDRVREGVGTAVAAWDNLRVTASMPDVREPLKLLGQAYASPGKLATNPAGHVVDQAADLALRSLPRTLEQVLEDPTSLYCYHCFLVAFQARARLEFIEEALRFRSESGVSATELRRRDSSKSSAAVYQLVRAFHAAKLRRRPVAEVWASVHALMAEPGIPSELFDELVVIVALELQEHTMDAFMNSPFFEELWLIKLALQFRSAAAGDSGSNALRPDLTEEVAPGDSLALSRSRLPAGATPLVNGRLESGSFNWLGRVGRGGYGAVFAAAHNVTGAIYAIKRMNKRVIKQRRAERLVLEERAVLQHARSRFVTDLKFAFQSGSEVCLGLELVSGGDVDQLLARRGRLSELAAKLLAVEIVVGLRDLHLRGIMHRDLKPANILLTPDGHVKLADLGLACFVTNGTMEAAIRSAEARMPASASMGGRVVVDGVIFERLKHGFVRVADQYTARPYARGRAGTPGYWAPEMLVREPLTGKAGRYDACADWWSFGCTLFALLTGRSPFHVKHGDTNDDNFATLHGDVDIPTADLSPELAHLLSRLLERDTTRRLGAAGAREVMAHPWFRDVSWQAHAEHPKDAKRVEEARAVVLTPADEALFADFAFERPGLFANDIVCNFGLVAFRESVNVAKAVRDGLAGQPALGGQGLEALRASIVGVGDAAAATTAAPTPGPGPGPGYGATLFGMARH</sequence>
<dbReference type="InterPro" id="IPR017441">
    <property type="entry name" value="Protein_kinase_ATP_BS"/>
</dbReference>
<evidence type="ECO:0000256" key="6">
    <source>
        <dbReference type="PROSITE-ProRule" id="PRU10141"/>
    </source>
</evidence>
<feature type="domain" description="RGS" evidence="8">
    <location>
        <begin position="70"/>
        <end position="196"/>
    </location>
</feature>
<evidence type="ECO:0000313" key="9">
    <source>
        <dbReference type="EMBL" id="KAA0147551.1"/>
    </source>
</evidence>
<dbReference type="SUPFAM" id="SSF48097">
    <property type="entry name" value="Regulator of G-protein signaling, RGS"/>
    <property type="match status" value="1"/>
</dbReference>
<dbReference type="EMBL" id="VLTN01000065">
    <property type="protein sequence ID" value="KAA0147551.1"/>
    <property type="molecule type" value="Genomic_DNA"/>
</dbReference>
<dbReference type="InterPro" id="IPR036305">
    <property type="entry name" value="RGS_sf"/>
</dbReference>
<evidence type="ECO:0000256" key="1">
    <source>
        <dbReference type="ARBA" id="ARBA00022527"/>
    </source>
</evidence>
<evidence type="ECO:0000256" key="3">
    <source>
        <dbReference type="ARBA" id="ARBA00022741"/>
    </source>
</evidence>
<evidence type="ECO:0000256" key="4">
    <source>
        <dbReference type="ARBA" id="ARBA00022777"/>
    </source>
</evidence>
<dbReference type="GO" id="GO:0004674">
    <property type="term" value="F:protein serine/threonine kinase activity"/>
    <property type="evidence" value="ECO:0007669"/>
    <property type="project" value="UniProtKB-KW"/>
</dbReference>
<keyword evidence="4" id="KW-0418">Kinase</keyword>
<feature type="domain" description="Protein kinase" evidence="7">
    <location>
        <begin position="255"/>
        <end position="566"/>
    </location>
</feature>
<dbReference type="SMART" id="SM00220">
    <property type="entry name" value="S_TKc"/>
    <property type="match status" value="1"/>
</dbReference>
<dbReference type="PROSITE" id="PS50132">
    <property type="entry name" value="RGS"/>
    <property type="match status" value="1"/>
</dbReference>
<keyword evidence="2" id="KW-0808">Transferase</keyword>
<dbReference type="InterPro" id="IPR000719">
    <property type="entry name" value="Prot_kinase_dom"/>
</dbReference>
<feature type="binding site" evidence="6">
    <location>
        <position position="292"/>
    </location>
    <ligand>
        <name>ATP</name>
        <dbReference type="ChEBI" id="CHEBI:30616"/>
    </ligand>
</feature>
<reference evidence="9 10" key="1">
    <citation type="submission" date="2019-07" db="EMBL/GenBank/DDBJ databases">
        <title>Genomes of Cafeteria roenbergensis.</title>
        <authorList>
            <person name="Fischer M.G."/>
            <person name="Hackl T."/>
            <person name="Roman M."/>
        </authorList>
    </citation>
    <scope>NUCLEOTIDE SEQUENCE [LARGE SCALE GENOMIC DNA]</scope>
    <source>
        <strain evidence="9 10">BVI</strain>
    </source>
</reference>
<dbReference type="AlphaFoldDB" id="A0A5A8C6S8"/>
<dbReference type="Proteomes" id="UP000323011">
    <property type="component" value="Unassembled WGS sequence"/>
</dbReference>
<evidence type="ECO:0000256" key="2">
    <source>
        <dbReference type="ARBA" id="ARBA00022679"/>
    </source>
</evidence>
<protein>
    <recommendedName>
        <fullName evidence="11">Protein kinase domain-containing protein</fullName>
    </recommendedName>
</protein>
<dbReference type="PANTHER" id="PTHR24355">
    <property type="entry name" value="G PROTEIN-COUPLED RECEPTOR KINASE/RIBOSOMAL PROTEIN S6 KINASE"/>
    <property type="match status" value="1"/>
</dbReference>
<dbReference type="InterPro" id="IPR044926">
    <property type="entry name" value="RGS_subdomain_2"/>
</dbReference>
<dbReference type="InterPro" id="IPR008271">
    <property type="entry name" value="Ser/Thr_kinase_AS"/>
</dbReference>
<dbReference type="SUPFAM" id="SSF56112">
    <property type="entry name" value="Protein kinase-like (PK-like)"/>
    <property type="match status" value="1"/>
</dbReference>
<comment type="caution">
    <text evidence="9">The sequence shown here is derived from an EMBL/GenBank/DDBJ whole genome shotgun (WGS) entry which is preliminary data.</text>
</comment>
<dbReference type="InterPro" id="IPR045270">
    <property type="entry name" value="STKc_AGC"/>
</dbReference>
<dbReference type="InterPro" id="IPR016137">
    <property type="entry name" value="RGS"/>
</dbReference>
<organism evidence="9 10">
    <name type="scientific">Cafeteria roenbergensis</name>
    <name type="common">Marine flagellate</name>
    <dbReference type="NCBI Taxonomy" id="33653"/>
    <lineage>
        <taxon>Eukaryota</taxon>
        <taxon>Sar</taxon>
        <taxon>Stramenopiles</taxon>
        <taxon>Bigyra</taxon>
        <taxon>Opalozoa</taxon>
        <taxon>Bicosoecida</taxon>
        <taxon>Cafeteriaceae</taxon>
        <taxon>Cafeteria</taxon>
    </lineage>
</organism>
<dbReference type="PANTHER" id="PTHR24355:SF18">
    <property type="entry name" value="G PROTEIN-COUPLED RECEPTOR KINASE"/>
    <property type="match status" value="1"/>
</dbReference>
<dbReference type="PROSITE" id="PS50011">
    <property type="entry name" value="PROTEIN_KINASE_DOM"/>
    <property type="match status" value="1"/>
</dbReference>
<accession>A0A5A8C6S8</accession>
<evidence type="ECO:0000259" key="8">
    <source>
        <dbReference type="PROSITE" id="PS50132"/>
    </source>
</evidence>
<keyword evidence="1" id="KW-0723">Serine/threonine-protein kinase</keyword>
<name>A0A5A8C6S8_CAFRO</name>
<dbReference type="PROSITE" id="PS00108">
    <property type="entry name" value="PROTEIN_KINASE_ST"/>
    <property type="match status" value="1"/>
</dbReference>
<dbReference type="Pfam" id="PF00069">
    <property type="entry name" value="Pkinase"/>
    <property type="match status" value="2"/>
</dbReference>
<evidence type="ECO:0008006" key="11">
    <source>
        <dbReference type="Google" id="ProtNLM"/>
    </source>
</evidence>
<proteinExistence type="predicted"/>